<comment type="caution">
    <text evidence="2">The sequence shown here is derived from an EMBL/GenBank/DDBJ whole genome shotgun (WGS) entry which is preliminary data.</text>
</comment>
<dbReference type="Pfam" id="PF08671">
    <property type="entry name" value="SinI"/>
    <property type="match status" value="1"/>
</dbReference>
<protein>
    <submittedName>
        <fullName evidence="2">Anti-repressor SinI family protein</fullName>
    </submittedName>
</protein>
<name>A0AAW5B9D3_9BACI</name>
<keyword evidence="3" id="KW-1185">Reference proteome</keyword>
<dbReference type="InterPro" id="IPR010981">
    <property type="entry name" value="SinR/SinI_dimer_dom"/>
</dbReference>
<dbReference type="SUPFAM" id="SSF47406">
    <property type="entry name" value="SinR repressor dimerisation domain-like"/>
    <property type="match status" value="1"/>
</dbReference>
<gene>
    <name evidence="2" type="ORF">K3T81_15695</name>
</gene>
<evidence type="ECO:0000313" key="2">
    <source>
        <dbReference type="EMBL" id="MCG3420590.1"/>
    </source>
</evidence>
<sequence>MEKIVEQLSLDGEWIELIKKAKNLGITAEEIRQFLKQTESLHNA</sequence>
<dbReference type="RefSeq" id="WP_238020988.1">
    <property type="nucleotide sequence ID" value="NZ_JAIFZM010000015.1"/>
</dbReference>
<dbReference type="GO" id="GO:0006355">
    <property type="term" value="P:regulation of DNA-templated transcription"/>
    <property type="evidence" value="ECO:0007669"/>
    <property type="project" value="InterPro"/>
</dbReference>
<accession>A0AAW5B9D3</accession>
<evidence type="ECO:0000259" key="1">
    <source>
        <dbReference type="PROSITE" id="PS51500"/>
    </source>
</evidence>
<dbReference type="EMBL" id="JAIFZM010000015">
    <property type="protein sequence ID" value="MCG3420590.1"/>
    <property type="molecule type" value="Genomic_DNA"/>
</dbReference>
<dbReference type="Proteomes" id="UP001199631">
    <property type="component" value="Unassembled WGS sequence"/>
</dbReference>
<dbReference type="PROSITE" id="PS51500">
    <property type="entry name" value="SIN"/>
    <property type="match status" value="1"/>
</dbReference>
<reference evidence="2 3" key="1">
    <citation type="journal article" date="2022" name="Evol. Bioinform. Online">
        <title>Draft Genome Sequence of Oceanobacillus jordanicus Strain GSFE11, a Halotolerant Plant Growth-Promoting Bacterial Endophyte Isolated From the Jordan Valley.</title>
        <authorList>
            <person name="Alhindi T."/>
            <person name="Albdaiwi R."/>
        </authorList>
    </citation>
    <scope>NUCLEOTIDE SEQUENCE [LARGE SCALE GENOMIC DNA]</scope>
    <source>
        <strain evidence="2 3">GSFE11</strain>
    </source>
</reference>
<evidence type="ECO:0000313" key="3">
    <source>
        <dbReference type="Proteomes" id="UP001199631"/>
    </source>
</evidence>
<dbReference type="GO" id="GO:0046983">
    <property type="term" value="F:protein dimerization activity"/>
    <property type="evidence" value="ECO:0007669"/>
    <property type="project" value="InterPro"/>
</dbReference>
<dbReference type="InterPro" id="IPR036281">
    <property type="entry name" value="SinR/SinI_dimer_dom_sf"/>
</dbReference>
<dbReference type="AlphaFoldDB" id="A0AAW5B9D3"/>
<feature type="domain" description="Sin" evidence="1">
    <location>
        <begin position="1"/>
        <end position="39"/>
    </location>
</feature>
<organism evidence="2 3">
    <name type="scientific">Oceanobacillus jordanicus</name>
    <dbReference type="NCBI Taxonomy" id="2867266"/>
    <lineage>
        <taxon>Bacteria</taxon>
        <taxon>Bacillati</taxon>
        <taxon>Bacillota</taxon>
        <taxon>Bacilli</taxon>
        <taxon>Bacillales</taxon>
        <taxon>Bacillaceae</taxon>
        <taxon>Oceanobacillus</taxon>
    </lineage>
</organism>
<proteinExistence type="predicted"/>